<dbReference type="NCBIfam" id="TIGR04409">
    <property type="entry name" value="LptC_YrbK"/>
    <property type="match status" value="1"/>
</dbReference>
<evidence type="ECO:0000256" key="3">
    <source>
        <dbReference type="ARBA" id="ARBA00022692"/>
    </source>
</evidence>
<dbReference type="EMBL" id="CZCS02000229">
    <property type="protein sequence ID" value="VXD24562.1"/>
    <property type="molecule type" value="Genomic_DNA"/>
</dbReference>
<name>A0A7Z9C2Z6_9CYAN</name>
<gene>
    <name evidence="6" type="ORF">PL9631_850016</name>
</gene>
<dbReference type="Proteomes" id="UP000182190">
    <property type="component" value="Unassembled WGS sequence"/>
</dbReference>
<dbReference type="GO" id="GO:0005886">
    <property type="term" value="C:plasma membrane"/>
    <property type="evidence" value="ECO:0007669"/>
    <property type="project" value="InterPro"/>
</dbReference>
<dbReference type="AlphaFoldDB" id="A0A7Z9C2Z6"/>
<evidence type="ECO:0000313" key="7">
    <source>
        <dbReference type="Proteomes" id="UP000182190"/>
    </source>
</evidence>
<dbReference type="InterPro" id="IPR010664">
    <property type="entry name" value="LipoPS_assembly_LptC-rel"/>
</dbReference>
<dbReference type="InterPro" id="IPR026265">
    <property type="entry name" value="LptC"/>
</dbReference>
<keyword evidence="1" id="KW-1003">Cell membrane</keyword>
<evidence type="ECO:0008006" key="8">
    <source>
        <dbReference type="Google" id="ProtNLM"/>
    </source>
</evidence>
<keyword evidence="4" id="KW-1133">Transmembrane helix</keyword>
<evidence type="ECO:0000256" key="5">
    <source>
        <dbReference type="ARBA" id="ARBA00023136"/>
    </source>
</evidence>
<evidence type="ECO:0000256" key="4">
    <source>
        <dbReference type="ARBA" id="ARBA00022989"/>
    </source>
</evidence>
<protein>
    <recommendedName>
        <fullName evidence="8">LPS export ABC transporter periplasmic protein LptC</fullName>
    </recommendedName>
</protein>
<dbReference type="GO" id="GO:0017089">
    <property type="term" value="F:glycolipid transfer activity"/>
    <property type="evidence" value="ECO:0007669"/>
    <property type="project" value="TreeGrafter"/>
</dbReference>
<proteinExistence type="predicted"/>
<evidence type="ECO:0000313" key="6">
    <source>
        <dbReference type="EMBL" id="VXD24562.1"/>
    </source>
</evidence>
<dbReference type="InterPro" id="IPR052363">
    <property type="entry name" value="LPS_export_LptC"/>
</dbReference>
<keyword evidence="2" id="KW-0997">Cell inner membrane</keyword>
<keyword evidence="3" id="KW-0812">Transmembrane</keyword>
<dbReference type="PROSITE" id="PS51257">
    <property type="entry name" value="PROKAR_LIPOPROTEIN"/>
    <property type="match status" value="1"/>
</dbReference>
<dbReference type="Gene3D" id="2.60.450.10">
    <property type="entry name" value="Lipopolysaccharide (LPS) transport protein A like domain"/>
    <property type="match status" value="1"/>
</dbReference>
<comment type="caution">
    <text evidence="6">The sequence shown here is derived from an EMBL/GenBank/DDBJ whole genome shotgun (WGS) entry which is preliminary data.</text>
</comment>
<dbReference type="PANTHER" id="PTHR37481:SF1">
    <property type="entry name" value="LIPOPOLYSACCHARIDE EXPORT SYSTEM PROTEIN LPTC"/>
    <property type="match status" value="1"/>
</dbReference>
<dbReference type="PANTHER" id="PTHR37481">
    <property type="entry name" value="LIPOPOLYSACCHARIDE EXPORT SYSTEM PROTEIN LPTC"/>
    <property type="match status" value="1"/>
</dbReference>
<dbReference type="OrthoDB" id="460011at2"/>
<evidence type="ECO:0000256" key="2">
    <source>
        <dbReference type="ARBA" id="ARBA00022519"/>
    </source>
</evidence>
<keyword evidence="7" id="KW-1185">Reference proteome</keyword>
<dbReference type="GO" id="GO:0030288">
    <property type="term" value="C:outer membrane-bounded periplasmic space"/>
    <property type="evidence" value="ECO:0007669"/>
    <property type="project" value="TreeGrafter"/>
</dbReference>
<dbReference type="RefSeq" id="WP_083622013.1">
    <property type="nucleotide sequence ID" value="NZ_LR735018.1"/>
</dbReference>
<accession>A0A7Z9C2Z6</accession>
<sequence>MRLLLVWVIILIGISACAPKNVEQTSTNSQSKPSEEFERTLTLDDVTLEQADEKGRLLWKIRAKQVSYSKDQKMATVKNPVGELYDEGKLLYNIKADEGEFEQNSKRIFLRNNIVATDPNTGLVLKGNELEWIVQQYIIVVRNGVTGDHAQLQAVAREVQVFYRQKRVEFWDKATVSGKDPVIKLQSDHIIWQLEPQLLTSNMKTQIERYQNQTITDRGVGETAEMNLKTKIGTLKKNAQIALSQPPLQISSNELQWNYEKQTISSPQFITLIERDQQVTLTADQGWGDLKNNIFYLTGNVVGIGQKRQAQLNANLVNWSVVEQSFSAEGNVVYRQLDPPFSLMGEKAVGRFENDTIVVSGGNTGTPVVTEIIPED</sequence>
<keyword evidence="5" id="KW-0472">Membrane</keyword>
<dbReference type="GO" id="GO:0015221">
    <property type="term" value="F:lipopolysaccharide transmembrane transporter activity"/>
    <property type="evidence" value="ECO:0007669"/>
    <property type="project" value="InterPro"/>
</dbReference>
<evidence type="ECO:0000256" key="1">
    <source>
        <dbReference type="ARBA" id="ARBA00022475"/>
    </source>
</evidence>
<dbReference type="Pfam" id="PF06835">
    <property type="entry name" value="LptC"/>
    <property type="match status" value="1"/>
</dbReference>
<organism evidence="6 7">
    <name type="scientific">Planktothrix paucivesiculata PCC 9631</name>
    <dbReference type="NCBI Taxonomy" id="671071"/>
    <lineage>
        <taxon>Bacteria</taxon>
        <taxon>Bacillati</taxon>
        <taxon>Cyanobacteriota</taxon>
        <taxon>Cyanophyceae</taxon>
        <taxon>Oscillatoriophycideae</taxon>
        <taxon>Oscillatoriales</taxon>
        <taxon>Microcoleaceae</taxon>
        <taxon>Planktothrix</taxon>
    </lineage>
</organism>
<reference evidence="6" key="1">
    <citation type="submission" date="2019-10" db="EMBL/GenBank/DDBJ databases">
        <authorList>
            <consortium name="Genoscope - CEA"/>
            <person name="William W."/>
        </authorList>
    </citation>
    <scope>NUCLEOTIDE SEQUENCE [LARGE SCALE GENOMIC DNA]</scope>
    <source>
        <strain evidence="6">BBR_PRJEB10994</strain>
    </source>
</reference>